<gene>
    <name evidence="1" type="ORF">F4Y42_00035</name>
</gene>
<organism evidence="1">
    <name type="scientific">Caldilineaceae bacterium SB0664_bin_27</name>
    <dbReference type="NCBI Taxonomy" id="2605260"/>
    <lineage>
        <taxon>Bacteria</taxon>
        <taxon>Bacillati</taxon>
        <taxon>Chloroflexota</taxon>
        <taxon>Caldilineae</taxon>
        <taxon>Caldilineales</taxon>
        <taxon>Caldilineaceae</taxon>
    </lineage>
</organism>
<evidence type="ECO:0008006" key="2">
    <source>
        <dbReference type="Google" id="ProtNLM"/>
    </source>
</evidence>
<dbReference type="AlphaFoldDB" id="A0A6B0YLQ0"/>
<evidence type="ECO:0000313" key="1">
    <source>
        <dbReference type="EMBL" id="MXY91820.1"/>
    </source>
</evidence>
<dbReference type="InterPro" id="IPR023296">
    <property type="entry name" value="Glyco_hydro_beta-prop_sf"/>
</dbReference>
<comment type="caution">
    <text evidence="1">The sequence shown here is derived from an EMBL/GenBank/DDBJ whole genome shotgun (WGS) entry which is preliminary data.</text>
</comment>
<proteinExistence type="predicted"/>
<name>A0A6B0YLQ0_9CHLR</name>
<dbReference type="SUPFAM" id="SSF75005">
    <property type="entry name" value="Arabinanase/levansucrase/invertase"/>
    <property type="match status" value="1"/>
</dbReference>
<accession>A0A6B0YLQ0</accession>
<sequence>MNEPRGEGSVPIEIGSRLELMVDDFLIARLSGGAVLCLNRPVAREVSLVTDRPWEGNACTSFAIFQDDDIYRMYYLGRQFITTEAGLNEAPHPDFVCYAESRDGISWERPDIGLVEFNGSSKNNIILSSEDSVCPVRAFAPFKDTNPAVAADARYKAWAVRIPRLDGSAPRPGHSPEVPDGLHALKSADGIQWTSICDGPVIADGLLDSQNLAFWDSVRGKYRDYHRNEFRIERTGEEPYSARVRAGGPGAGVRGSRYGRDLRTATSSDFVNWSEPEYVDYTQGRVDEIYNNAIVPYFRAPHIFVGFPTRYIDDGWSEAVEDLPELAERRLRAGVSERYGSALTDAMFMSSRDGHTFNLWQESFIRPGLRPQDSWVYGDAFPGWGIVTTPSPYDGAPDELSIYVSEGYWRGESMNLRRYTLRVDGFASVQAPLSGGELVTRPLIFAGNCLQVNFSASAAGSVQVEILRDQMDESVAGFSLDDCVELLGDDIERVVRWTDGCDLSSLEGVPVRLRFVLRDADLYAFQFARK</sequence>
<dbReference type="EMBL" id="VXRG01000002">
    <property type="protein sequence ID" value="MXY91820.1"/>
    <property type="molecule type" value="Genomic_DNA"/>
</dbReference>
<dbReference type="Gene3D" id="2.115.10.20">
    <property type="entry name" value="Glycosyl hydrolase domain, family 43"/>
    <property type="match status" value="1"/>
</dbReference>
<protein>
    <recommendedName>
        <fullName evidence="2">Glycoside hydrolase family 32 protein</fullName>
    </recommendedName>
</protein>
<reference evidence="1" key="1">
    <citation type="submission" date="2019-09" db="EMBL/GenBank/DDBJ databases">
        <title>Characterisation of the sponge microbiome using genome-centric metagenomics.</title>
        <authorList>
            <person name="Engelberts J.P."/>
            <person name="Robbins S.J."/>
            <person name="De Goeij J.M."/>
            <person name="Aranda M."/>
            <person name="Bell S.C."/>
            <person name="Webster N.S."/>
        </authorList>
    </citation>
    <scope>NUCLEOTIDE SEQUENCE</scope>
    <source>
        <strain evidence="1">SB0664_bin_27</strain>
    </source>
</reference>